<dbReference type="InterPro" id="IPR001753">
    <property type="entry name" value="Enoyl-CoA_hydra/iso"/>
</dbReference>
<evidence type="ECO:0000256" key="1">
    <source>
        <dbReference type="ARBA" id="ARBA00005254"/>
    </source>
</evidence>
<comment type="similarity">
    <text evidence="1">Belongs to the enoyl-CoA hydratase/isomerase family.</text>
</comment>
<comment type="caution">
    <text evidence="3">The sequence shown here is derived from an EMBL/GenBank/DDBJ whole genome shotgun (WGS) entry which is preliminary data.</text>
</comment>
<organism evidence="3 4">
    <name type="scientific">Neorhizobium galegae</name>
    <name type="common">Rhizobium galegae</name>
    <dbReference type="NCBI Taxonomy" id="399"/>
    <lineage>
        <taxon>Bacteria</taxon>
        <taxon>Pseudomonadati</taxon>
        <taxon>Pseudomonadota</taxon>
        <taxon>Alphaproteobacteria</taxon>
        <taxon>Hyphomicrobiales</taxon>
        <taxon>Rhizobiaceae</taxon>
        <taxon>Rhizobium/Agrobacterium group</taxon>
        <taxon>Neorhizobium</taxon>
    </lineage>
</organism>
<evidence type="ECO:0000313" key="4">
    <source>
        <dbReference type="Proteomes" id="UP000386575"/>
    </source>
</evidence>
<evidence type="ECO:0000313" key="3">
    <source>
        <dbReference type="EMBL" id="KAB1083983.1"/>
    </source>
</evidence>
<name>A0A6A1TJ00_NEOGA</name>
<dbReference type="SUPFAM" id="SSF52096">
    <property type="entry name" value="ClpP/crotonase"/>
    <property type="match status" value="1"/>
</dbReference>
<dbReference type="Pfam" id="PF00378">
    <property type="entry name" value="ECH_1"/>
    <property type="match status" value="1"/>
</dbReference>
<sequence>MRSPISAWPISKCRQRPPVSGKRSGRQKPNKKREEKTLSDVLINTRGNVLEITLNRPDKGNALTPEMAQAITAALKSLSPETRVVLMNAKGGDFCTGRSAAMPAAGSRATALDLRTAISDPVLDFYEVLREIPVPFITAIRGRAAGVGCAIAALADVAIAAESATFQVPEMNHDIAPTLVLNALADRVSRATLARMVLTRDVIPATEAKTLGIVGITVADAGIDAEVERVVGQLEKNSVPTVRGIKAFLSMSPETSFASRKELAALINCVATAEKFR</sequence>
<dbReference type="CDD" id="cd06558">
    <property type="entry name" value="crotonase-like"/>
    <property type="match status" value="1"/>
</dbReference>
<dbReference type="AlphaFoldDB" id="A0A6A1TJ00"/>
<dbReference type="Proteomes" id="UP000386575">
    <property type="component" value="Unassembled WGS sequence"/>
</dbReference>
<accession>A0A6A1TJ00</accession>
<gene>
    <name evidence="3" type="ORF">F4V91_31865</name>
</gene>
<dbReference type="InterPro" id="IPR051683">
    <property type="entry name" value="Enoyl-CoA_Hydratase/Isomerase"/>
</dbReference>
<keyword evidence="3" id="KW-0413">Isomerase</keyword>
<proteinExistence type="inferred from homology"/>
<dbReference type="Gene3D" id="3.90.226.10">
    <property type="entry name" value="2-enoyl-CoA Hydratase, Chain A, domain 1"/>
    <property type="match status" value="1"/>
</dbReference>
<evidence type="ECO:0000256" key="2">
    <source>
        <dbReference type="SAM" id="MobiDB-lite"/>
    </source>
</evidence>
<feature type="region of interest" description="Disordered" evidence="2">
    <location>
        <begin position="1"/>
        <end position="36"/>
    </location>
</feature>
<reference evidence="3 4" key="1">
    <citation type="submission" date="2019-09" db="EMBL/GenBank/DDBJ databases">
        <title>Genome sequencing of Ng87 strain.</title>
        <authorList>
            <person name="Karasev E.S."/>
            <person name="Andronov E."/>
        </authorList>
    </citation>
    <scope>NUCLEOTIDE SEQUENCE [LARGE SCALE GENOMIC DNA]</scope>
    <source>
        <strain evidence="3 4">Ng87</strain>
    </source>
</reference>
<dbReference type="PANTHER" id="PTHR42964:SF1">
    <property type="entry name" value="POLYKETIDE BIOSYNTHESIS ENOYL-COA HYDRATASE PKSH-RELATED"/>
    <property type="match status" value="1"/>
</dbReference>
<dbReference type="EMBL" id="VZUL01000003">
    <property type="protein sequence ID" value="KAB1083983.1"/>
    <property type="molecule type" value="Genomic_DNA"/>
</dbReference>
<dbReference type="GO" id="GO:0016853">
    <property type="term" value="F:isomerase activity"/>
    <property type="evidence" value="ECO:0007669"/>
    <property type="project" value="UniProtKB-KW"/>
</dbReference>
<dbReference type="PANTHER" id="PTHR42964">
    <property type="entry name" value="ENOYL-COA HYDRATASE"/>
    <property type="match status" value="1"/>
</dbReference>
<dbReference type="InterPro" id="IPR029045">
    <property type="entry name" value="ClpP/crotonase-like_dom_sf"/>
</dbReference>
<protein>
    <submittedName>
        <fullName evidence="3">Enoyl-CoA hydratase/isomerase family protein</fullName>
    </submittedName>
</protein>